<name>A0A6H1ZQ71_9ZZZZ</name>
<reference evidence="1" key="1">
    <citation type="submission" date="2020-03" db="EMBL/GenBank/DDBJ databases">
        <title>The deep terrestrial virosphere.</title>
        <authorList>
            <person name="Holmfeldt K."/>
            <person name="Nilsson E."/>
            <person name="Simone D."/>
            <person name="Lopez-Fernandez M."/>
            <person name="Wu X."/>
            <person name="de Brujin I."/>
            <person name="Lundin D."/>
            <person name="Andersson A."/>
            <person name="Bertilsson S."/>
            <person name="Dopson M."/>
        </authorList>
    </citation>
    <scope>NUCLEOTIDE SEQUENCE</scope>
    <source>
        <strain evidence="3">MM415A00172</strain>
        <strain evidence="2">MM415B00296</strain>
        <strain evidence="1">TM448A01366</strain>
        <strain evidence="4">TM448B01536</strain>
    </source>
</reference>
<evidence type="ECO:0000313" key="3">
    <source>
        <dbReference type="EMBL" id="QJA84658.1"/>
    </source>
</evidence>
<evidence type="ECO:0008006" key="5">
    <source>
        <dbReference type="Google" id="ProtNLM"/>
    </source>
</evidence>
<evidence type="ECO:0000313" key="1">
    <source>
        <dbReference type="EMBL" id="QJA49457.1"/>
    </source>
</evidence>
<protein>
    <recommendedName>
        <fullName evidence="5">PH domain-containing protein</fullName>
    </recommendedName>
</protein>
<dbReference type="EMBL" id="MT142533">
    <property type="protein sequence ID" value="QJA84658.1"/>
    <property type="molecule type" value="Genomic_DNA"/>
</dbReference>
<organism evidence="1">
    <name type="scientific">viral metagenome</name>
    <dbReference type="NCBI Taxonomy" id="1070528"/>
    <lineage>
        <taxon>unclassified sequences</taxon>
        <taxon>metagenomes</taxon>
        <taxon>organismal metagenomes</taxon>
    </lineage>
</organism>
<dbReference type="EMBL" id="MT144138">
    <property type="protein sequence ID" value="QJA49457.1"/>
    <property type="molecule type" value="Genomic_DNA"/>
</dbReference>
<evidence type="ECO:0000313" key="4">
    <source>
        <dbReference type="EMBL" id="QJH99276.1"/>
    </source>
</evidence>
<sequence length="50" mass="5676">MDDREKDLWVDVFTAIISTPEMINMSNEDIAADATDAVKRFREACLLDVT</sequence>
<dbReference type="AlphaFoldDB" id="A0A6H1ZQ71"/>
<gene>
    <name evidence="3" type="ORF">MM415A00172_0002</name>
    <name evidence="2" type="ORF">MM415B00296_0077</name>
    <name evidence="1" type="ORF">TM448A01366_0003</name>
    <name evidence="4" type="ORF">TM448B01536_0002</name>
</gene>
<evidence type="ECO:0000313" key="2">
    <source>
        <dbReference type="EMBL" id="QJA67171.1"/>
    </source>
</evidence>
<accession>A0A6H1ZQ71</accession>
<dbReference type="EMBL" id="MT144779">
    <property type="protein sequence ID" value="QJH99276.1"/>
    <property type="molecule type" value="Genomic_DNA"/>
</dbReference>
<dbReference type="EMBL" id="MT141566">
    <property type="protein sequence ID" value="QJA67171.1"/>
    <property type="molecule type" value="Genomic_DNA"/>
</dbReference>
<proteinExistence type="predicted"/>